<dbReference type="InterPro" id="IPR000092">
    <property type="entry name" value="Polyprenyl_synt"/>
</dbReference>
<dbReference type="STRING" id="2880.D8LJS2"/>
<dbReference type="Proteomes" id="UP000002630">
    <property type="component" value="Linkage Group LG26"/>
</dbReference>
<dbReference type="EMBL" id="FN648447">
    <property type="protein sequence ID" value="CBN75992.1"/>
    <property type="molecule type" value="Genomic_DNA"/>
</dbReference>
<evidence type="ECO:0000256" key="1">
    <source>
        <dbReference type="ARBA" id="ARBA00022723"/>
    </source>
</evidence>
<evidence type="ECO:0000313" key="6">
    <source>
        <dbReference type="Proteomes" id="UP000002630"/>
    </source>
</evidence>
<dbReference type="InterPro" id="IPR033749">
    <property type="entry name" value="Polyprenyl_synt_CS"/>
</dbReference>
<dbReference type="PANTHER" id="PTHR12001:SF44">
    <property type="entry name" value="GERANYLGERANYL PYROPHOSPHATE SYNTHASE"/>
    <property type="match status" value="1"/>
</dbReference>
<name>D8LJS2_ECTSI</name>
<gene>
    <name evidence="5" type="ORF">Esi_0264_0024</name>
</gene>
<organism evidence="5 6">
    <name type="scientific">Ectocarpus siliculosus</name>
    <name type="common">Brown alga</name>
    <name type="synonym">Conferva siliculosa</name>
    <dbReference type="NCBI Taxonomy" id="2880"/>
    <lineage>
        <taxon>Eukaryota</taxon>
        <taxon>Sar</taxon>
        <taxon>Stramenopiles</taxon>
        <taxon>Ochrophyta</taxon>
        <taxon>PX clade</taxon>
        <taxon>Phaeophyceae</taxon>
        <taxon>Ectocarpales</taxon>
        <taxon>Ectocarpaceae</taxon>
        <taxon>Ectocarpus</taxon>
    </lineage>
</organism>
<keyword evidence="1" id="KW-0479">Metal-binding</keyword>
<dbReference type="GO" id="GO:0008299">
    <property type="term" value="P:isoprenoid biosynthetic process"/>
    <property type="evidence" value="ECO:0007669"/>
    <property type="project" value="InterPro"/>
</dbReference>
<evidence type="ECO:0000256" key="4">
    <source>
        <dbReference type="SAM" id="MobiDB-lite"/>
    </source>
</evidence>
<dbReference type="InterPro" id="IPR008949">
    <property type="entry name" value="Isoprenoid_synthase_dom_sf"/>
</dbReference>
<dbReference type="GO" id="GO:0046872">
    <property type="term" value="F:metal ion binding"/>
    <property type="evidence" value="ECO:0007669"/>
    <property type="project" value="UniProtKB-KW"/>
</dbReference>
<dbReference type="InParanoid" id="D8LJS2"/>
<evidence type="ECO:0008006" key="7">
    <source>
        <dbReference type="Google" id="ProtNLM"/>
    </source>
</evidence>
<dbReference type="PANTHER" id="PTHR12001">
    <property type="entry name" value="GERANYLGERANYL PYROPHOSPHATE SYNTHASE"/>
    <property type="match status" value="1"/>
</dbReference>
<evidence type="ECO:0000256" key="3">
    <source>
        <dbReference type="RuleBase" id="RU004466"/>
    </source>
</evidence>
<sequence>MDAPTDNTTAGSPTRGHEVDQDIMEPFHYINQVPGKDVRGKLIDAFQIWLDIPAERIDAIKEVVGMLHNASLLVDDIEDNSKLRRGVPVAHSIYGVASTINTANYVYFQALERTHALGNSRALETFVHEQLNLHRGQGRDILWRDSNRCPTEEEYESMVLDKTGGLFRLAVGLMQAFSQDQRNYTPLLDQLALYFQIRDDLINLSSPEYMKGKSFCEDLTEGKFSFPIIHCVRAKPNDHRLLNILKQRTEDVDVKKHAVVWMKQAGSFVYTRHRLVSLKESIAEGIQLLGGHLGLSRLIEGLDRQLEGLDLAEPSSSGEPASSSIGGSGSSPGFLDSI</sequence>
<comment type="similarity">
    <text evidence="3">Belongs to the FPP/GGPP synthase family.</text>
</comment>
<reference evidence="5 6" key="1">
    <citation type="journal article" date="2010" name="Nature">
        <title>The Ectocarpus genome and the independent evolution of multicellularity in brown algae.</title>
        <authorList>
            <person name="Cock J.M."/>
            <person name="Sterck L."/>
            <person name="Rouze P."/>
            <person name="Scornet D."/>
            <person name="Allen A.E."/>
            <person name="Amoutzias G."/>
            <person name="Anthouard V."/>
            <person name="Artiguenave F."/>
            <person name="Aury J.M."/>
            <person name="Badger J.H."/>
            <person name="Beszteri B."/>
            <person name="Billiau K."/>
            <person name="Bonnet E."/>
            <person name="Bothwell J.H."/>
            <person name="Bowler C."/>
            <person name="Boyen C."/>
            <person name="Brownlee C."/>
            <person name="Carrano C.J."/>
            <person name="Charrier B."/>
            <person name="Cho G.Y."/>
            <person name="Coelho S.M."/>
            <person name="Collen J."/>
            <person name="Corre E."/>
            <person name="Da Silva C."/>
            <person name="Delage L."/>
            <person name="Delaroque N."/>
            <person name="Dittami S.M."/>
            <person name="Doulbeau S."/>
            <person name="Elias M."/>
            <person name="Farnham G."/>
            <person name="Gachon C.M."/>
            <person name="Gschloessl B."/>
            <person name="Heesch S."/>
            <person name="Jabbari K."/>
            <person name="Jubin C."/>
            <person name="Kawai H."/>
            <person name="Kimura K."/>
            <person name="Kloareg B."/>
            <person name="Kupper F.C."/>
            <person name="Lang D."/>
            <person name="Le Bail A."/>
            <person name="Leblanc C."/>
            <person name="Lerouge P."/>
            <person name="Lohr M."/>
            <person name="Lopez P.J."/>
            <person name="Martens C."/>
            <person name="Maumus F."/>
            <person name="Michel G."/>
            <person name="Miranda-Saavedra D."/>
            <person name="Morales J."/>
            <person name="Moreau H."/>
            <person name="Motomura T."/>
            <person name="Nagasato C."/>
            <person name="Napoli C.A."/>
            <person name="Nelson D.R."/>
            <person name="Nyvall-Collen P."/>
            <person name="Peters A.F."/>
            <person name="Pommier C."/>
            <person name="Potin P."/>
            <person name="Poulain J."/>
            <person name="Quesneville H."/>
            <person name="Read B."/>
            <person name="Rensing S.A."/>
            <person name="Ritter A."/>
            <person name="Rousvoal S."/>
            <person name="Samanta M."/>
            <person name="Samson G."/>
            <person name="Schroeder D.C."/>
            <person name="Segurens B."/>
            <person name="Strittmatter M."/>
            <person name="Tonon T."/>
            <person name="Tregear J.W."/>
            <person name="Valentin K."/>
            <person name="von Dassow P."/>
            <person name="Yamagishi T."/>
            <person name="Van de Peer Y."/>
            <person name="Wincker P."/>
        </authorList>
    </citation>
    <scope>NUCLEOTIDE SEQUENCE [LARGE SCALE GENOMIC DNA]</scope>
    <source>
        <strain evidence="6">Ec32 / CCAP1310/4</strain>
    </source>
</reference>
<dbReference type="Pfam" id="PF00348">
    <property type="entry name" value="polyprenyl_synt"/>
    <property type="match status" value="1"/>
</dbReference>
<dbReference type="Gene3D" id="1.10.600.10">
    <property type="entry name" value="Farnesyl Diphosphate Synthase"/>
    <property type="match status" value="1"/>
</dbReference>
<evidence type="ECO:0000256" key="2">
    <source>
        <dbReference type="ARBA" id="ARBA00022842"/>
    </source>
</evidence>
<protein>
    <recommendedName>
        <fullName evidence="7">Geranylgeranyl diphosphate synthase</fullName>
    </recommendedName>
</protein>
<feature type="compositionally biased region" description="Low complexity" evidence="4">
    <location>
        <begin position="312"/>
        <end position="325"/>
    </location>
</feature>
<dbReference type="SFLD" id="SFLDS00005">
    <property type="entry name" value="Isoprenoid_Synthase_Type_I"/>
    <property type="match status" value="1"/>
</dbReference>
<dbReference type="PROSITE" id="PS00723">
    <property type="entry name" value="POLYPRENYL_SYNTHASE_1"/>
    <property type="match status" value="1"/>
</dbReference>
<dbReference type="CDD" id="cd00685">
    <property type="entry name" value="Trans_IPPS_HT"/>
    <property type="match status" value="1"/>
</dbReference>
<keyword evidence="2" id="KW-0460">Magnesium</keyword>
<dbReference type="OrthoDB" id="6921389at2759"/>
<dbReference type="GO" id="GO:0004659">
    <property type="term" value="F:prenyltransferase activity"/>
    <property type="evidence" value="ECO:0007669"/>
    <property type="project" value="InterPro"/>
</dbReference>
<keyword evidence="3" id="KW-0808">Transferase</keyword>
<feature type="region of interest" description="Disordered" evidence="4">
    <location>
        <begin position="311"/>
        <end position="338"/>
    </location>
</feature>
<evidence type="ECO:0000313" key="5">
    <source>
        <dbReference type="EMBL" id="CBN75992.1"/>
    </source>
</evidence>
<dbReference type="EMBL" id="FN649751">
    <property type="protein sequence ID" value="CBN75992.1"/>
    <property type="molecule type" value="Genomic_DNA"/>
</dbReference>
<keyword evidence="6" id="KW-1185">Reference proteome</keyword>
<dbReference type="SUPFAM" id="SSF48576">
    <property type="entry name" value="Terpenoid synthases"/>
    <property type="match status" value="1"/>
</dbReference>
<proteinExistence type="inferred from homology"/>
<dbReference type="AlphaFoldDB" id="D8LJS2"/>
<accession>D8LJS2</accession>
<dbReference type="OMA" id="FYSKAFF"/>
<dbReference type="eggNOG" id="KOG0777">
    <property type="taxonomic scope" value="Eukaryota"/>
</dbReference>